<reference evidence="2 3" key="1">
    <citation type="journal article" date="2014" name="Nat. Commun.">
        <title>Klebsormidium flaccidum genome reveals primary factors for plant terrestrial adaptation.</title>
        <authorList>
            <person name="Hori K."/>
            <person name="Maruyama F."/>
            <person name="Fujisawa T."/>
            <person name="Togashi T."/>
            <person name="Yamamoto N."/>
            <person name="Seo M."/>
            <person name="Sato S."/>
            <person name="Yamada T."/>
            <person name="Mori H."/>
            <person name="Tajima N."/>
            <person name="Moriyama T."/>
            <person name="Ikeuchi M."/>
            <person name="Watanabe M."/>
            <person name="Wada H."/>
            <person name="Kobayashi K."/>
            <person name="Saito M."/>
            <person name="Masuda T."/>
            <person name="Sasaki-Sekimoto Y."/>
            <person name="Mashiguchi K."/>
            <person name="Awai K."/>
            <person name="Shimojima M."/>
            <person name="Masuda S."/>
            <person name="Iwai M."/>
            <person name="Nobusawa T."/>
            <person name="Narise T."/>
            <person name="Kondo S."/>
            <person name="Saito H."/>
            <person name="Sato R."/>
            <person name="Murakawa M."/>
            <person name="Ihara Y."/>
            <person name="Oshima-Yamada Y."/>
            <person name="Ohtaka K."/>
            <person name="Satoh M."/>
            <person name="Sonobe K."/>
            <person name="Ishii M."/>
            <person name="Ohtani R."/>
            <person name="Kanamori-Sato M."/>
            <person name="Honoki R."/>
            <person name="Miyazaki D."/>
            <person name="Mochizuki H."/>
            <person name="Umetsu J."/>
            <person name="Higashi K."/>
            <person name="Shibata D."/>
            <person name="Kamiya Y."/>
            <person name="Sato N."/>
            <person name="Nakamura Y."/>
            <person name="Tabata S."/>
            <person name="Ida S."/>
            <person name="Kurokawa K."/>
            <person name="Ohta H."/>
        </authorList>
    </citation>
    <scope>NUCLEOTIDE SEQUENCE [LARGE SCALE GENOMIC DNA]</scope>
    <source>
        <strain evidence="2 3">NIES-2285</strain>
    </source>
</reference>
<feature type="compositionally biased region" description="Basic and acidic residues" evidence="1">
    <location>
        <begin position="22"/>
        <end position="36"/>
    </location>
</feature>
<dbReference type="AlphaFoldDB" id="A0A1Y1IF71"/>
<accession>A0A1Y1IF71</accession>
<feature type="compositionally biased region" description="Basic and acidic residues" evidence="1">
    <location>
        <begin position="102"/>
        <end position="111"/>
    </location>
</feature>
<feature type="region of interest" description="Disordered" evidence="1">
    <location>
        <begin position="74"/>
        <end position="119"/>
    </location>
</feature>
<organism evidence="2 3">
    <name type="scientific">Klebsormidium nitens</name>
    <name type="common">Green alga</name>
    <name type="synonym">Ulothrix nitens</name>
    <dbReference type="NCBI Taxonomy" id="105231"/>
    <lineage>
        <taxon>Eukaryota</taxon>
        <taxon>Viridiplantae</taxon>
        <taxon>Streptophyta</taxon>
        <taxon>Klebsormidiophyceae</taxon>
        <taxon>Klebsormidiales</taxon>
        <taxon>Klebsormidiaceae</taxon>
        <taxon>Klebsormidium</taxon>
    </lineage>
</organism>
<protein>
    <submittedName>
        <fullName evidence="2">Uncharacterized protein</fullName>
    </submittedName>
</protein>
<sequence length="119" mass="12909">MSVAALYARDDCFRKAFKRKRASEEGASDSKQKEIKSQQAGGEGKAKKEALVTENTNPGLMCPARVACKVEEVQSVDPDVARQTRTPSLGLKLPSKLNQMRGRNERGEREGNSGGQEGA</sequence>
<dbReference type="Proteomes" id="UP000054558">
    <property type="component" value="Unassembled WGS sequence"/>
</dbReference>
<evidence type="ECO:0000313" key="2">
    <source>
        <dbReference type="EMBL" id="GAQ89530.1"/>
    </source>
</evidence>
<gene>
    <name evidence="2" type="ORF">KFL_005330050</name>
</gene>
<proteinExistence type="predicted"/>
<feature type="region of interest" description="Disordered" evidence="1">
    <location>
        <begin position="18"/>
        <end position="60"/>
    </location>
</feature>
<keyword evidence="3" id="KW-1185">Reference proteome</keyword>
<dbReference type="EMBL" id="DF237482">
    <property type="protein sequence ID" value="GAQ89530.1"/>
    <property type="molecule type" value="Genomic_DNA"/>
</dbReference>
<evidence type="ECO:0000256" key="1">
    <source>
        <dbReference type="SAM" id="MobiDB-lite"/>
    </source>
</evidence>
<name>A0A1Y1IF71_KLENI</name>
<evidence type="ECO:0000313" key="3">
    <source>
        <dbReference type="Proteomes" id="UP000054558"/>
    </source>
</evidence>